<protein>
    <recommendedName>
        <fullName evidence="8">Pantothenate synthetase</fullName>
        <shortName evidence="8">PS</shortName>
        <ecNumber evidence="8">6.3.2.1</ecNumber>
    </recommendedName>
    <alternativeName>
        <fullName evidence="8">Pantoate--beta-alanine ligase</fullName>
    </alternativeName>
    <alternativeName>
        <fullName evidence="8">Pantoate-activating enzyme</fullName>
    </alternativeName>
</protein>
<dbReference type="GO" id="GO:0015940">
    <property type="term" value="P:pantothenate biosynthetic process"/>
    <property type="evidence" value="ECO:0007669"/>
    <property type="project" value="UniProtKB-UniRule"/>
</dbReference>
<comment type="subcellular location">
    <subcellularLocation>
        <location evidence="8">Cytoplasm</location>
    </subcellularLocation>
</comment>
<dbReference type="SUPFAM" id="SSF52374">
    <property type="entry name" value="Nucleotidylyl transferase"/>
    <property type="match status" value="1"/>
</dbReference>
<feature type="binding site" evidence="8">
    <location>
        <position position="61"/>
    </location>
    <ligand>
        <name>beta-alanine</name>
        <dbReference type="ChEBI" id="CHEBI:57966"/>
    </ligand>
</feature>
<dbReference type="Proteomes" id="UP000660862">
    <property type="component" value="Unassembled WGS sequence"/>
</dbReference>
<dbReference type="GO" id="GO:0005829">
    <property type="term" value="C:cytosol"/>
    <property type="evidence" value="ECO:0007669"/>
    <property type="project" value="TreeGrafter"/>
</dbReference>
<dbReference type="InterPro" id="IPR014729">
    <property type="entry name" value="Rossmann-like_a/b/a_fold"/>
</dbReference>
<gene>
    <name evidence="8 9" type="primary">panC</name>
    <name evidence="9" type="ORF">GCM10007415_02970</name>
</gene>
<evidence type="ECO:0000256" key="6">
    <source>
        <dbReference type="ARBA" id="ARBA00022840"/>
    </source>
</evidence>
<proteinExistence type="inferred from homology"/>
<comment type="similarity">
    <text evidence="2 8">Belongs to the pantothenate synthetase family.</text>
</comment>
<evidence type="ECO:0000256" key="8">
    <source>
        <dbReference type="HAMAP-Rule" id="MF_00158"/>
    </source>
</evidence>
<dbReference type="InterPro" id="IPR004821">
    <property type="entry name" value="Cyt_trans-like"/>
</dbReference>
<dbReference type="NCBIfam" id="TIGR00125">
    <property type="entry name" value="cyt_tran_rel"/>
    <property type="match status" value="1"/>
</dbReference>
<dbReference type="Pfam" id="PF02569">
    <property type="entry name" value="Pantoate_ligase"/>
    <property type="match status" value="1"/>
</dbReference>
<dbReference type="PANTHER" id="PTHR21299">
    <property type="entry name" value="CYTIDYLATE KINASE/PANTOATE-BETA-ALANINE LIGASE"/>
    <property type="match status" value="1"/>
</dbReference>
<evidence type="ECO:0000256" key="3">
    <source>
        <dbReference type="ARBA" id="ARBA00022598"/>
    </source>
</evidence>
<keyword evidence="3 8" id="KW-0436">Ligase</keyword>
<reference evidence="9" key="1">
    <citation type="journal article" date="2014" name="Int. J. Syst. Evol. Microbiol.">
        <title>Complete genome sequence of Corynebacterium casei LMG S-19264T (=DSM 44701T), isolated from a smear-ripened cheese.</title>
        <authorList>
            <consortium name="US DOE Joint Genome Institute (JGI-PGF)"/>
            <person name="Walter F."/>
            <person name="Albersmeier A."/>
            <person name="Kalinowski J."/>
            <person name="Ruckert C."/>
        </authorList>
    </citation>
    <scope>NUCLEOTIDE SEQUENCE</scope>
    <source>
        <strain evidence="9">CGMCC 1.12195</strain>
    </source>
</reference>
<feature type="binding site" evidence="8">
    <location>
        <position position="176"/>
    </location>
    <ligand>
        <name>ATP</name>
        <dbReference type="ChEBI" id="CHEBI:30616"/>
    </ligand>
</feature>
<evidence type="ECO:0000256" key="7">
    <source>
        <dbReference type="ARBA" id="ARBA00048258"/>
    </source>
</evidence>
<comment type="function">
    <text evidence="8">Catalyzes the condensation of pantoate with beta-alanine in an ATP-dependent reaction via a pantoyl-adenylate intermediate.</text>
</comment>
<dbReference type="RefSeq" id="WP_188504171.1">
    <property type="nucleotide sequence ID" value="NZ_BMER01000001.1"/>
</dbReference>
<accession>A0A917HCD7</accession>
<dbReference type="Gene3D" id="3.40.50.620">
    <property type="entry name" value="HUPs"/>
    <property type="match status" value="1"/>
</dbReference>
<evidence type="ECO:0000256" key="5">
    <source>
        <dbReference type="ARBA" id="ARBA00022741"/>
    </source>
</evidence>
<evidence type="ECO:0000313" key="9">
    <source>
        <dbReference type="EMBL" id="GGG74826.1"/>
    </source>
</evidence>
<feature type="binding site" evidence="8">
    <location>
        <begin position="30"/>
        <end position="37"/>
    </location>
    <ligand>
        <name>ATP</name>
        <dbReference type="ChEBI" id="CHEBI:30616"/>
    </ligand>
</feature>
<evidence type="ECO:0000313" key="10">
    <source>
        <dbReference type="Proteomes" id="UP000660862"/>
    </source>
</evidence>
<organism evidence="9 10">
    <name type="scientific">Parapedobacter pyrenivorans</name>
    <dbReference type="NCBI Taxonomy" id="1305674"/>
    <lineage>
        <taxon>Bacteria</taxon>
        <taxon>Pseudomonadati</taxon>
        <taxon>Bacteroidota</taxon>
        <taxon>Sphingobacteriia</taxon>
        <taxon>Sphingobacteriales</taxon>
        <taxon>Sphingobacteriaceae</taxon>
        <taxon>Parapedobacter</taxon>
    </lineage>
</organism>
<keyword evidence="10" id="KW-1185">Reference proteome</keyword>
<feature type="binding site" evidence="8">
    <location>
        <begin position="147"/>
        <end position="150"/>
    </location>
    <ligand>
        <name>ATP</name>
        <dbReference type="ChEBI" id="CHEBI:30616"/>
    </ligand>
</feature>
<feature type="binding site" evidence="8">
    <location>
        <position position="153"/>
    </location>
    <ligand>
        <name>(R)-pantoate</name>
        <dbReference type="ChEBI" id="CHEBI:15980"/>
    </ligand>
</feature>
<name>A0A917HCD7_9SPHI</name>
<dbReference type="EC" id="6.3.2.1" evidence="8"/>
<evidence type="ECO:0000256" key="4">
    <source>
        <dbReference type="ARBA" id="ARBA00022655"/>
    </source>
</evidence>
<dbReference type="AlphaFoldDB" id="A0A917HCD7"/>
<comment type="miscellaneous">
    <text evidence="8">The reaction proceeds by a bi uni uni bi ping pong mechanism.</text>
</comment>
<dbReference type="NCBIfam" id="TIGR00018">
    <property type="entry name" value="panC"/>
    <property type="match status" value="1"/>
</dbReference>
<feature type="active site" description="Proton donor" evidence="8">
    <location>
        <position position="37"/>
    </location>
</feature>
<evidence type="ECO:0000256" key="2">
    <source>
        <dbReference type="ARBA" id="ARBA00009256"/>
    </source>
</evidence>
<dbReference type="PANTHER" id="PTHR21299:SF1">
    <property type="entry name" value="PANTOATE--BETA-ALANINE LIGASE"/>
    <property type="match status" value="1"/>
</dbReference>
<feature type="binding site" evidence="8">
    <location>
        <begin position="184"/>
        <end position="187"/>
    </location>
    <ligand>
        <name>ATP</name>
        <dbReference type="ChEBI" id="CHEBI:30616"/>
    </ligand>
</feature>
<keyword evidence="4 8" id="KW-0566">Pantothenate biosynthesis</keyword>
<dbReference type="GO" id="GO:0004592">
    <property type="term" value="F:pantoate-beta-alanine ligase activity"/>
    <property type="evidence" value="ECO:0007669"/>
    <property type="project" value="UniProtKB-UniRule"/>
</dbReference>
<evidence type="ECO:0000256" key="1">
    <source>
        <dbReference type="ARBA" id="ARBA00004990"/>
    </source>
</evidence>
<comment type="caution">
    <text evidence="9">The sequence shown here is derived from an EMBL/GenBank/DDBJ whole genome shotgun (WGS) entry which is preliminary data.</text>
</comment>
<dbReference type="HAMAP" id="MF_00158">
    <property type="entry name" value="PanC"/>
    <property type="match status" value="1"/>
</dbReference>
<dbReference type="InterPro" id="IPR042176">
    <property type="entry name" value="Pantoate_ligase_C"/>
</dbReference>
<comment type="subunit">
    <text evidence="8">Homodimer.</text>
</comment>
<keyword evidence="8" id="KW-0963">Cytoplasm</keyword>
<dbReference type="GO" id="GO:0005524">
    <property type="term" value="F:ATP binding"/>
    <property type="evidence" value="ECO:0007669"/>
    <property type="project" value="UniProtKB-KW"/>
</dbReference>
<reference evidence="9" key="2">
    <citation type="submission" date="2020-09" db="EMBL/GenBank/DDBJ databases">
        <authorList>
            <person name="Sun Q."/>
            <person name="Zhou Y."/>
        </authorList>
    </citation>
    <scope>NUCLEOTIDE SEQUENCE</scope>
    <source>
        <strain evidence="9">CGMCC 1.12195</strain>
    </source>
</reference>
<feature type="binding site" evidence="8">
    <location>
        <position position="61"/>
    </location>
    <ligand>
        <name>(R)-pantoate</name>
        <dbReference type="ChEBI" id="CHEBI:15980"/>
    </ligand>
</feature>
<comment type="catalytic activity">
    <reaction evidence="7 8">
        <text>(R)-pantoate + beta-alanine + ATP = (R)-pantothenate + AMP + diphosphate + H(+)</text>
        <dbReference type="Rhea" id="RHEA:10912"/>
        <dbReference type="ChEBI" id="CHEBI:15378"/>
        <dbReference type="ChEBI" id="CHEBI:15980"/>
        <dbReference type="ChEBI" id="CHEBI:29032"/>
        <dbReference type="ChEBI" id="CHEBI:30616"/>
        <dbReference type="ChEBI" id="CHEBI:33019"/>
        <dbReference type="ChEBI" id="CHEBI:57966"/>
        <dbReference type="ChEBI" id="CHEBI:456215"/>
        <dbReference type="EC" id="6.3.2.1"/>
    </reaction>
</comment>
<sequence length="280" mass="31647">MEIVKTKISLQALLQPHRGSKLRIALVPTMGALHNGHIALVGHAKQLADVVVCSIFVNPTQFNDPKDLEKYPRPIERDTVMLREADCDILFYPNVDEMYGQNEQWHLDLGGLDNVLEGLHRPGHFQGVTQIVKKLFDAVRPDVACFGQKDFQQYKVVEHMVNQLQLPLTLEMCPTVREPEGLAMSSRNVRLTELGRQQALALYRTLQQVKADVRRQNLVTLQEEAIKSLENSPGVRMEYFAIYDADTFTEADNSAPDRPLIALVAAWVDGVRLIDNLLLQ</sequence>
<keyword evidence="5 8" id="KW-0547">Nucleotide-binding</keyword>
<dbReference type="CDD" id="cd00560">
    <property type="entry name" value="PanC"/>
    <property type="match status" value="1"/>
</dbReference>
<keyword evidence="6 8" id="KW-0067">ATP-binding</keyword>
<comment type="pathway">
    <text evidence="1 8">Cofactor biosynthesis; (R)-pantothenate biosynthesis; (R)-pantothenate from (R)-pantoate and beta-alanine: step 1/1.</text>
</comment>
<dbReference type="InterPro" id="IPR003721">
    <property type="entry name" value="Pantoate_ligase"/>
</dbReference>
<dbReference type="Gene3D" id="3.30.1300.10">
    <property type="entry name" value="Pantoate-beta-alanine ligase, C-terminal domain"/>
    <property type="match status" value="1"/>
</dbReference>
<dbReference type="EMBL" id="BMER01000001">
    <property type="protein sequence ID" value="GGG74826.1"/>
    <property type="molecule type" value="Genomic_DNA"/>
</dbReference>